<comment type="function">
    <text evidence="2">Necessary for formate dehydrogenase activity.</text>
</comment>
<evidence type="ECO:0000313" key="6">
    <source>
        <dbReference type="EMBL" id="ASJ23623.1"/>
    </source>
</evidence>
<name>A0A248LHD4_9NEIS</name>
<feature type="domain" description="FdhE C-terminal" evidence="5">
    <location>
        <begin position="226"/>
        <end position="299"/>
    </location>
</feature>
<evidence type="ECO:0000259" key="5">
    <source>
        <dbReference type="Pfam" id="PF24860"/>
    </source>
</evidence>
<dbReference type="InterPro" id="IPR024064">
    <property type="entry name" value="FdhE-like_sf"/>
</dbReference>
<comment type="similarity">
    <text evidence="2">Belongs to the FdhE family.</text>
</comment>
<dbReference type="InterPro" id="IPR006452">
    <property type="entry name" value="Formate_DH_accessory"/>
</dbReference>
<reference evidence="7" key="1">
    <citation type="submission" date="2017-06" db="EMBL/GenBank/DDBJ databases">
        <title>Whole genome sequence of Laribacter hongkongensis LHGZ1.</title>
        <authorList>
            <person name="Chen D."/>
            <person name="Wu H."/>
            <person name="Chen J."/>
        </authorList>
    </citation>
    <scope>NUCLEOTIDE SEQUENCE [LARGE SCALE GENOMIC DNA]</scope>
    <source>
        <strain evidence="7">LHGZ1</strain>
    </source>
</reference>
<organism evidence="6 7">
    <name type="scientific">Laribacter hongkongensis</name>
    <dbReference type="NCBI Taxonomy" id="168471"/>
    <lineage>
        <taxon>Bacteria</taxon>
        <taxon>Pseudomonadati</taxon>
        <taxon>Pseudomonadota</taxon>
        <taxon>Betaproteobacteria</taxon>
        <taxon>Neisseriales</taxon>
        <taxon>Aquaspirillaceae</taxon>
        <taxon>Laribacter</taxon>
    </lineage>
</organism>
<dbReference type="AlphaFoldDB" id="A0A248LHD4"/>
<evidence type="ECO:0000313" key="7">
    <source>
        <dbReference type="Proteomes" id="UP000197424"/>
    </source>
</evidence>
<dbReference type="PIRSF" id="PIRSF018296">
    <property type="entry name" value="Format_dh_formtn"/>
    <property type="match status" value="1"/>
</dbReference>
<proteinExistence type="inferred from homology"/>
<gene>
    <name evidence="2 6" type="primary">fdhE</name>
    <name evidence="6" type="ORF">LHGZ1_0792</name>
</gene>
<dbReference type="Gene3D" id="3.90.1670.10">
    <property type="entry name" value="FdhE-like domain"/>
    <property type="match status" value="1"/>
</dbReference>
<evidence type="ECO:0000256" key="2">
    <source>
        <dbReference type="HAMAP-Rule" id="MF_00611"/>
    </source>
</evidence>
<feature type="domain" description="FdhE central" evidence="4">
    <location>
        <begin position="189"/>
        <end position="224"/>
    </location>
</feature>
<dbReference type="EMBL" id="CP022115">
    <property type="protein sequence ID" value="ASJ23623.1"/>
    <property type="molecule type" value="Genomic_DNA"/>
</dbReference>
<dbReference type="Pfam" id="PF24860">
    <property type="entry name" value="FdhE_C"/>
    <property type="match status" value="1"/>
</dbReference>
<dbReference type="Pfam" id="PF24859">
    <property type="entry name" value="FdhE_central"/>
    <property type="match status" value="1"/>
</dbReference>
<dbReference type="InterPro" id="IPR056774">
    <property type="entry name" value="FdhE_N"/>
</dbReference>
<dbReference type="InterPro" id="IPR056797">
    <property type="entry name" value="FdhE_central"/>
</dbReference>
<dbReference type="GO" id="GO:0051604">
    <property type="term" value="P:protein maturation"/>
    <property type="evidence" value="ECO:0007669"/>
    <property type="project" value="TreeGrafter"/>
</dbReference>
<evidence type="ECO:0000259" key="4">
    <source>
        <dbReference type="Pfam" id="PF24859"/>
    </source>
</evidence>
<sequence length="306" mass="33119">MSLKIVAQEQLGQSALRITPVYLPVEAPYAGRARRLTALADGHPLAGYLHLLGELAAAQADAAARFDIPLPDLPDSYWDNCALHELPPLGTEAWSRDAAWREVLSHLVTTLRALPDLPEATLAALDSLAAADADTLEQQASRLLGFDWATLDAAEAPFVAAALQVYFRALAARITPARLGQAGHAAHSCPVCGMPPAVSWLRPGAEGLRYLHCPLCDTDWHHVRAQCTQCDSSRDIGYWAHGDEKDAVRAESCGDCLAYLKHLDPSRDIQLEPLADDLATLELDMAMAEQGFERAGPNFWYLPGAA</sequence>
<accession>A0A248LHD4</accession>
<dbReference type="CDD" id="cd16341">
    <property type="entry name" value="FdhE"/>
    <property type="match status" value="1"/>
</dbReference>
<dbReference type="NCBIfam" id="TIGR01562">
    <property type="entry name" value="FdhE"/>
    <property type="match status" value="1"/>
</dbReference>
<dbReference type="PANTHER" id="PTHR37689">
    <property type="entry name" value="PROTEIN FDHE"/>
    <property type="match status" value="1"/>
</dbReference>
<feature type="domain" description="FdhE N-terminal" evidence="3">
    <location>
        <begin position="26"/>
        <end position="179"/>
    </location>
</feature>
<dbReference type="OrthoDB" id="9794151at2"/>
<dbReference type="HAMAP" id="MF_00611">
    <property type="entry name" value="FdeH"/>
    <property type="match status" value="1"/>
</dbReference>
<protein>
    <recommendedName>
        <fullName evidence="2">Protein FdhE homolog</fullName>
    </recommendedName>
</protein>
<evidence type="ECO:0000256" key="1">
    <source>
        <dbReference type="ARBA" id="ARBA00022490"/>
    </source>
</evidence>
<dbReference type="PANTHER" id="PTHR37689:SF1">
    <property type="entry name" value="PROTEIN FDHE"/>
    <property type="match status" value="1"/>
</dbReference>
<comment type="subcellular location">
    <subcellularLocation>
        <location evidence="2">Cytoplasm</location>
    </subcellularLocation>
</comment>
<evidence type="ECO:0000259" key="3">
    <source>
        <dbReference type="Pfam" id="PF04216"/>
    </source>
</evidence>
<dbReference type="SUPFAM" id="SSF144020">
    <property type="entry name" value="FdhE-like"/>
    <property type="match status" value="1"/>
</dbReference>
<dbReference type="InterPro" id="IPR056796">
    <property type="entry name" value="FdhE_C"/>
</dbReference>
<dbReference type="Pfam" id="PF04216">
    <property type="entry name" value="FdhE_N"/>
    <property type="match status" value="1"/>
</dbReference>
<keyword evidence="1 2" id="KW-0963">Cytoplasm</keyword>
<dbReference type="GO" id="GO:0005829">
    <property type="term" value="C:cytosol"/>
    <property type="evidence" value="ECO:0007669"/>
    <property type="project" value="TreeGrafter"/>
</dbReference>
<dbReference type="Proteomes" id="UP000197424">
    <property type="component" value="Chromosome"/>
</dbReference>
<dbReference type="GO" id="GO:0008199">
    <property type="term" value="F:ferric iron binding"/>
    <property type="evidence" value="ECO:0007669"/>
    <property type="project" value="TreeGrafter"/>
</dbReference>
<dbReference type="RefSeq" id="WP_088860204.1">
    <property type="nucleotide sequence ID" value="NZ_CP022115.1"/>
</dbReference>